<accession>A0A0Q9YLV8</accession>
<evidence type="ECO:0000256" key="10">
    <source>
        <dbReference type="ARBA" id="ARBA00022984"/>
    </source>
</evidence>
<dbReference type="Gene3D" id="2.60.410.10">
    <property type="entry name" value="D-Ala-D-Ala carboxypeptidase, C-terminal domain"/>
    <property type="match status" value="1"/>
</dbReference>
<evidence type="ECO:0000259" key="17">
    <source>
        <dbReference type="SMART" id="SM00936"/>
    </source>
</evidence>
<dbReference type="PATRIC" id="fig|1590043.3.peg.929"/>
<dbReference type="PANTHER" id="PTHR21581">
    <property type="entry name" value="D-ALANYL-D-ALANINE CARBOXYPEPTIDASE"/>
    <property type="match status" value="1"/>
</dbReference>
<dbReference type="STRING" id="295108.HT99x_00924"/>
<protein>
    <recommendedName>
        <fullName evidence="4">serine-type D-Ala-D-Ala carboxypeptidase</fullName>
        <ecNumber evidence="4">3.4.16.4</ecNumber>
    </recommendedName>
</protein>
<dbReference type="Proteomes" id="UP000051497">
    <property type="component" value="Unassembled WGS sequence"/>
</dbReference>
<evidence type="ECO:0000256" key="11">
    <source>
        <dbReference type="ARBA" id="ARBA00023316"/>
    </source>
</evidence>
<evidence type="ECO:0000256" key="9">
    <source>
        <dbReference type="ARBA" id="ARBA00022960"/>
    </source>
</evidence>
<dbReference type="EMBL" id="LKAJ01000003">
    <property type="protein sequence ID" value="KRG21733.1"/>
    <property type="molecule type" value="Genomic_DNA"/>
</dbReference>
<dbReference type="Pfam" id="PF07943">
    <property type="entry name" value="PBP5_C"/>
    <property type="match status" value="1"/>
</dbReference>
<dbReference type="GO" id="GO:0008360">
    <property type="term" value="P:regulation of cell shape"/>
    <property type="evidence" value="ECO:0007669"/>
    <property type="project" value="UniProtKB-KW"/>
</dbReference>
<dbReference type="RefSeq" id="WP_075065563.1">
    <property type="nucleotide sequence ID" value="NZ_LKAJ02000001.1"/>
</dbReference>
<keyword evidence="11" id="KW-0961">Cell wall biogenesis/degradation</keyword>
<dbReference type="Pfam" id="PF00768">
    <property type="entry name" value="Peptidase_S11"/>
    <property type="match status" value="1"/>
</dbReference>
<dbReference type="SUPFAM" id="SSF56601">
    <property type="entry name" value="beta-lactamase/transpeptidase-like"/>
    <property type="match status" value="1"/>
</dbReference>
<comment type="caution">
    <text evidence="18">The sequence shown here is derived from an EMBL/GenBank/DDBJ whole genome shotgun (WGS) entry which is preliminary data.</text>
</comment>
<dbReference type="InterPro" id="IPR015956">
    <property type="entry name" value="Peniciliin-bd_prot_C_sf"/>
</dbReference>
<dbReference type="Gene3D" id="3.40.710.10">
    <property type="entry name" value="DD-peptidase/beta-lactamase superfamily"/>
    <property type="match status" value="1"/>
</dbReference>
<dbReference type="UniPathway" id="UPA00219"/>
<feature type="chain" id="PRO_5043129692" description="serine-type D-Ala-D-Ala carboxypeptidase" evidence="16">
    <location>
        <begin position="24"/>
        <end position="399"/>
    </location>
</feature>
<dbReference type="InterPro" id="IPR018044">
    <property type="entry name" value="Peptidase_S11"/>
</dbReference>
<keyword evidence="20" id="KW-1185">Reference proteome</keyword>
<dbReference type="EC" id="3.4.16.4" evidence="4"/>
<comment type="similarity">
    <text evidence="3 15">Belongs to the peptidase S11 family.</text>
</comment>
<evidence type="ECO:0000256" key="2">
    <source>
        <dbReference type="ARBA" id="ARBA00004752"/>
    </source>
</evidence>
<dbReference type="InterPro" id="IPR012907">
    <property type="entry name" value="Peptidase_S11_C"/>
</dbReference>
<evidence type="ECO:0000313" key="18">
    <source>
        <dbReference type="EMBL" id="KRG21733.1"/>
    </source>
</evidence>
<dbReference type="AlphaFoldDB" id="A0A0Q9YLV8"/>
<name>A0A0Q9YLV8_9GAMM</name>
<gene>
    <name evidence="18" type="primary">dacC</name>
    <name evidence="19" type="ORF">HT99x_003970</name>
    <name evidence="18" type="ORF">HT99x_00924</name>
</gene>
<proteinExistence type="inferred from homology"/>
<evidence type="ECO:0000313" key="20">
    <source>
        <dbReference type="Proteomes" id="UP000051497"/>
    </source>
</evidence>
<evidence type="ECO:0000256" key="3">
    <source>
        <dbReference type="ARBA" id="ARBA00007164"/>
    </source>
</evidence>
<feature type="active site" description="Proton acceptor" evidence="13">
    <location>
        <position position="70"/>
    </location>
</feature>
<evidence type="ECO:0000256" key="12">
    <source>
        <dbReference type="ARBA" id="ARBA00034000"/>
    </source>
</evidence>
<evidence type="ECO:0000256" key="15">
    <source>
        <dbReference type="RuleBase" id="RU004016"/>
    </source>
</evidence>
<feature type="active site" description="Proton acceptor" evidence="13">
    <location>
        <position position="67"/>
    </location>
</feature>
<evidence type="ECO:0000256" key="1">
    <source>
        <dbReference type="ARBA" id="ARBA00003217"/>
    </source>
</evidence>
<dbReference type="GO" id="GO:0009252">
    <property type="term" value="P:peptidoglycan biosynthetic process"/>
    <property type="evidence" value="ECO:0007669"/>
    <property type="project" value="UniProtKB-UniPathway"/>
</dbReference>
<reference evidence="19" key="3">
    <citation type="submission" date="2021-06" db="EMBL/GenBank/DDBJ databases">
        <title>Genomic Description and Analysis of Intracellular Bacteria, Candidatus Berkiella cookevillensis and Candidatus Berkiella aquae.</title>
        <authorList>
            <person name="Kidane D.T."/>
            <person name="Mehari Y.T."/>
            <person name="Rice F.C."/>
            <person name="Arivett B.A."/>
            <person name="Farone A.L."/>
            <person name="Berk S.G."/>
            <person name="Farone M.B."/>
        </authorList>
    </citation>
    <scope>NUCLEOTIDE SEQUENCE</scope>
    <source>
        <strain evidence="19">HT99</strain>
    </source>
</reference>
<keyword evidence="8 18" id="KW-0378">Hydrolase</keyword>
<dbReference type="SUPFAM" id="SSF69189">
    <property type="entry name" value="Penicillin-binding protein associated domain"/>
    <property type="match status" value="1"/>
</dbReference>
<evidence type="ECO:0000256" key="8">
    <source>
        <dbReference type="ARBA" id="ARBA00022801"/>
    </source>
</evidence>
<evidence type="ECO:0000256" key="6">
    <source>
        <dbReference type="ARBA" id="ARBA00022670"/>
    </source>
</evidence>
<evidence type="ECO:0000256" key="4">
    <source>
        <dbReference type="ARBA" id="ARBA00012448"/>
    </source>
</evidence>
<comment type="function">
    <text evidence="1">Removes C-terminal D-alanyl residues from sugar-peptide cell wall precursors.</text>
</comment>
<evidence type="ECO:0000256" key="13">
    <source>
        <dbReference type="PIRSR" id="PIRSR618044-1"/>
    </source>
</evidence>
<comment type="catalytic activity">
    <reaction evidence="12">
        <text>Preferential cleavage: (Ac)2-L-Lys-D-Ala-|-D-Ala. Also transpeptidation of peptidyl-alanyl moieties that are N-acyl substituents of D-alanine.</text>
        <dbReference type="EC" id="3.4.16.4"/>
    </reaction>
</comment>
<dbReference type="InterPro" id="IPR037167">
    <property type="entry name" value="Peptidase_S11_C_sf"/>
</dbReference>
<dbReference type="PRINTS" id="PR00725">
    <property type="entry name" value="DADACBPTASE1"/>
</dbReference>
<feature type="domain" description="Peptidase S11 D-Ala-D-Ala carboxypeptidase A C-terminal" evidence="17">
    <location>
        <begin position="279"/>
        <end position="369"/>
    </location>
</feature>
<keyword evidence="9" id="KW-0133">Cell shape</keyword>
<reference evidence="19" key="2">
    <citation type="journal article" date="2016" name="Genome Announc.">
        <title>Draft Genome Sequences of Two Novel Amoeba-Resistant Intranuclear Bacteria, 'Candidatus Berkiella cookevillensis' and 'Candidatus Berkiella aquae'.</title>
        <authorList>
            <person name="Mehari Y.T."/>
            <person name="Arivett B.A."/>
            <person name="Farone A.L."/>
            <person name="Gunderson J.H."/>
            <person name="Farone M.B."/>
        </authorList>
    </citation>
    <scope>NUCLEOTIDE SEQUENCE</scope>
    <source>
        <strain evidence="19">HT99</strain>
    </source>
</reference>
<feature type="binding site" evidence="14">
    <location>
        <position position="229"/>
    </location>
    <ligand>
        <name>substrate</name>
    </ligand>
</feature>
<sequence length="399" mass="44598">MRRLAFLWMSFLCLILLSRLGLAEQPAAINHVPTPPEVDAEAYILVDYHSGKTLAEKESKKRIDPASLTKMMSVFVIDHEIASDRLKLTDEVPISESAWKTEGSRMFVQAGKKIPVKDLINGIIIQSGNDATVALAEFVAGSESAFADLMNQYAQKIGMKDTHFANATGIPNPDHYTTAYDLSLLAHALIKTFPETYKVYSEKWFTFNGIKQPNRNRLLWREPYIDGIKTGHSSTAGYCLAASGQKDHMRLISVLVGAKTEAERTEQTLALLRYGFRFFETHQLFQANTPLNEPRIWMGDRKKLSLGITEDLFITIPQGQYKNLDAKMNVDKRITAPITKGQNYGKLVVKINDELVTEVPLIALEDVKAGTLWSRVSDYFSLGIHKALNSEETQVAAAS</sequence>
<dbReference type="GO" id="GO:0006508">
    <property type="term" value="P:proteolysis"/>
    <property type="evidence" value="ECO:0007669"/>
    <property type="project" value="UniProtKB-KW"/>
</dbReference>
<dbReference type="EMBL" id="LKAJ02000001">
    <property type="protein sequence ID" value="MCS5710574.1"/>
    <property type="molecule type" value="Genomic_DNA"/>
</dbReference>
<evidence type="ECO:0000256" key="14">
    <source>
        <dbReference type="PIRSR" id="PIRSR618044-2"/>
    </source>
</evidence>
<keyword evidence="10" id="KW-0573">Peptidoglycan synthesis</keyword>
<evidence type="ECO:0000256" key="16">
    <source>
        <dbReference type="SAM" id="SignalP"/>
    </source>
</evidence>
<keyword evidence="6" id="KW-0645">Protease</keyword>
<dbReference type="GO" id="GO:0009002">
    <property type="term" value="F:serine-type D-Ala-D-Ala carboxypeptidase activity"/>
    <property type="evidence" value="ECO:0007669"/>
    <property type="project" value="UniProtKB-EC"/>
</dbReference>
<feature type="signal peptide" evidence="16">
    <location>
        <begin position="1"/>
        <end position="23"/>
    </location>
</feature>
<keyword evidence="7 16" id="KW-0732">Signal</keyword>
<dbReference type="InterPro" id="IPR012338">
    <property type="entry name" value="Beta-lactam/transpept-like"/>
</dbReference>
<evidence type="ECO:0000313" key="19">
    <source>
        <dbReference type="EMBL" id="MCS5710574.1"/>
    </source>
</evidence>
<dbReference type="GO" id="GO:0071555">
    <property type="term" value="P:cell wall organization"/>
    <property type="evidence" value="ECO:0007669"/>
    <property type="project" value="UniProtKB-KW"/>
</dbReference>
<comment type="pathway">
    <text evidence="2">Cell wall biogenesis; peptidoglycan biosynthesis.</text>
</comment>
<dbReference type="InterPro" id="IPR001967">
    <property type="entry name" value="Peptidase_S11_N"/>
</dbReference>
<organism evidence="18">
    <name type="scientific">Candidatus Berkiella aquae</name>
    <dbReference type="NCBI Taxonomy" id="295108"/>
    <lineage>
        <taxon>Bacteria</taxon>
        <taxon>Pseudomonadati</taxon>
        <taxon>Pseudomonadota</taxon>
        <taxon>Gammaproteobacteria</taxon>
        <taxon>Candidatus Berkiellales</taxon>
        <taxon>Candidatus Berkiellaceae</taxon>
        <taxon>Candidatus Berkiella</taxon>
    </lineage>
</organism>
<dbReference type="PANTHER" id="PTHR21581:SF6">
    <property type="entry name" value="TRAFFICKING PROTEIN PARTICLE COMPLEX SUBUNIT 12"/>
    <property type="match status" value="1"/>
</dbReference>
<reference evidence="18" key="1">
    <citation type="submission" date="2015-09" db="EMBL/GenBank/DDBJ databases">
        <title>Draft Genome Sequences of Two Novel Amoeba-resistant Intranuclear Bacteria, Candidatus Berkiella cookevillensis and Candidatus Berkiella aquae.</title>
        <authorList>
            <person name="Mehari Y.T."/>
            <person name="Arivett B.A."/>
            <person name="Farone A.L."/>
            <person name="Gunderson J.H."/>
            <person name="Farone M.B."/>
        </authorList>
    </citation>
    <scope>NUCLEOTIDE SEQUENCE [LARGE SCALE GENOMIC DNA]</scope>
    <source>
        <strain evidence="18">HT99</strain>
    </source>
</reference>
<feature type="active site" evidence="13">
    <location>
        <position position="127"/>
    </location>
</feature>
<evidence type="ECO:0000256" key="5">
    <source>
        <dbReference type="ARBA" id="ARBA00022645"/>
    </source>
</evidence>
<evidence type="ECO:0000256" key="7">
    <source>
        <dbReference type="ARBA" id="ARBA00022729"/>
    </source>
</evidence>
<dbReference type="SMART" id="SM00936">
    <property type="entry name" value="PBP5_C"/>
    <property type="match status" value="1"/>
</dbReference>
<keyword evidence="5 18" id="KW-0121">Carboxypeptidase</keyword>